<dbReference type="RefSeq" id="WP_269885340.1">
    <property type="nucleotide sequence ID" value="NZ_JAQAGZ010000027.1"/>
</dbReference>
<feature type="transmembrane region" description="Helical" evidence="1">
    <location>
        <begin position="6"/>
        <end position="26"/>
    </location>
</feature>
<organism evidence="2 3">
    <name type="scientific">Paenibacillus gyeongsangnamensis</name>
    <dbReference type="NCBI Taxonomy" id="3388067"/>
    <lineage>
        <taxon>Bacteria</taxon>
        <taxon>Bacillati</taxon>
        <taxon>Bacillota</taxon>
        <taxon>Bacilli</taxon>
        <taxon>Bacillales</taxon>
        <taxon>Paenibacillaceae</taxon>
        <taxon>Paenibacillus</taxon>
    </lineage>
</organism>
<protein>
    <submittedName>
        <fullName evidence="2">YuiB family protein</fullName>
    </submittedName>
</protein>
<dbReference type="EMBL" id="JAQAGZ010000027">
    <property type="protein sequence ID" value="MCZ8516804.1"/>
    <property type="molecule type" value="Genomic_DNA"/>
</dbReference>
<reference evidence="2 3" key="1">
    <citation type="submission" date="2022-12" db="EMBL/GenBank/DDBJ databases">
        <title>Draft genome sequence of Paenibacillus sp. dW9.</title>
        <authorList>
            <person name="Choi E.-W."/>
            <person name="Kim D.-U."/>
        </authorList>
    </citation>
    <scope>NUCLEOTIDE SEQUENCE [LARGE SCALE GENOMIC DNA]</scope>
    <source>
        <strain evidence="3">dW9</strain>
    </source>
</reference>
<gene>
    <name evidence="2" type="ORF">O9H85_31460</name>
</gene>
<keyword evidence="1" id="KW-1133">Transmembrane helix</keyword>
<dbReference type="InterPro" id="IPR025917">
    <property type="entry name" value="YuiB"/>
</dbReference>
<dbReference type="Proteomes" id="UP001527882">
    <property type="component" value="Unassembled WGS sequence"/>
</dbReference>
<name>A0ABT4QIV3_9BACL</name>
<comment type="caution">
    <text evidence="2">The sequence shown here is derived from an EMBL/GenBank/DDBJ whole genome shotgun (WGS) entry which is preliminary data.</text>
</comment>
<keyword evidence="3" id="KW-1185">Reference proteome</keyword>
<sequence>MLQLIIATVLLFVLFFGLGFILNMLMKTTWFPIYGYIVLIIGLVIYYGWGSDSVWSAVAGYSLVDMIAAIGGLVGAVLSGSAIKMLRDKGFKMF</sequence>
<evidence type="ECO:0000256" key="1">
    <source>
        <dbReference type="SAM" id="Phobius"/>
    </source>
</evidence>
<feature type="transmembrane region" description="Helical" evidence="1">
    <location>
        <begin position="61"/>
        <end position="83"/>
    </location>
</feature>
<keyword evidence="1" id="KW-0472">Membrane</keyword>
<evidence type="ECO:0000313" key="2">
    <source>
        <dbReference type="EMBL" id="MCZ8516804.1"/>
    </source>
</evidence>
<evidence type="ECO:0000313" key="3">
    <source>
        <dbReference type="Proteomes" id="UP001527882"/>
    </source>
</evidence>
<dbReference type="Pfam" id="PF14068">
    <property type="entry name" value="YuiB"/>
    <property type="match status" value="1"/>
</dbReference>
<accession>A0ABT4QIV3</accession>
<feature type="transmembrane region" description="Helical" evidence="1">
    <location>
        <begin position="33"/>
        <end position="49"/>
    </location>
</feature>
<keyword evidence="1" id="KW-0812">Transmembrane</keyword>
<proteinExistence type="predicted"/>